<feature type="transmembrane region" description="Helical" evidence="1">
    <location>
        <begin position="6"/>
        <end position="28"/>
    </location>
</feature>
<reference evidence="2" key="1">
    <citation type="submission" date="2013-08" db="EMBL/GenBank/DDBJ databases">
        <authorList>
            <person name="Mendez C."/>
            <person name="Richter M."/>
            <person name="Ferrer M."/>
            <person name="Sanchez J."/>
        </authorList>
    </citation>
    <scope>NUCLEOTIDE SEQUENCE</scope>
</reference>
<dbReference type="EMBL" id="AUZX01009289">
    <property type="protein sequence ID" value="EQD52303.1"/>
    <property type="molecule type" value="Genomic_DNA"/>
</dbReference>
<organism evidence="2">
    <name type="scientific">mine drainage metagenome</name>
    <dbReference type="NCBI Taxonomy" id="410659"/>
    <lineage>
        <taxon>unclassified sequences</taxon>
        <taxon>metagenomes</taxon>
        <taxon>ecological metagenomes</taxon>
    </lineage>
</organism>
<protein>
    <submittedName>
        <fullName evidence="2">Secreted protein</fullName>
    </submittedName>
</protein>
<keyword evidence="1" id="KW-0472">Membrane</keyword>
<accession>T1A5X3</accession>
<evidence type="ECO:0000256" key="1">
    <source>
        <dbReference type="SAM" id="Phobius"/>
    </source>
</evidence>
<sequence>ISRNVFTMLVLMAIFSTVITAPLLRLWLPRAGYALPVVAGKPRDTREA</sequence>
<dbReference type="AlphaFoldDB" id="T1A5X3"/>
<keyword evidence="1" id="KW-1133">Transmembrane helix</keyword>
<proteinExistence type="predicted"/>
<comment type="caution">
    <text evidence="2">The sequence shown here is derived from an EMBL/GenBank/DDBJ whole genome shotgun (WGS) entry which is preliminary data.</text>
</comment>
<gene>
    <name evidence="2" type="ORF">B1A_12752</name>
</gene>
<reference evidence="2" key="2">
    <citation type="journal article" date="2014" name="ISME J.">
        <title>Microbial stratification in low pH oxic and suboxic macroscopic growths along an acid mine drainage.</title>
        <authorList>
            <person name="Mendez-Garcia C."/>
            <person name="Mesa V."/>
            <person name="Sprenger R.R."/>
            <person name="Richter M."/>
            <person name="Diez M.S."/>
            <person name="Solano J."/>
            <person name="Bargiela R."/>
            <person name="Golyshina O.V."/>
            <person name="Manteca A."/>
            <person name="Ramos J.L."/>
            <person name="Gallego J.R."/>
            <person name="Llorente I."/>
            <person name="Martins Dos Santos V.A."/>
            <person name="Jensen O.N."/>
            <person name="Pelaez A.I."/>
            <person name="Sanchez J."/>
            <person name="Ferrer M."/>
        </authorList>
    </citation>
    <scope>NUCLEOTIDE SEQUENCE</scope>
</reference>
<keyword evidence="1" id="KW-0812">Transmembrane</keyword>
<evidence type="ECO:0000313" key="2">
    <source>
        <dbReference type="EMBL" id="EQD52303.1"/>
    </source>
</evidence>
<feature type="non-terminal residue" evidence="2">
    <location>
        <position position="1"/>
    </location>
</feature>
<name>T1A5X3_9ZZZZ</name>